<accession>A0A931B2I3</accession>
<dbReference type="SUPFAM" id="SSF50939">
    <property type="entry name" value="Sialidases"/>
    <property type="match status" value="1"/>
</dbReference>
<comment type="caution">
    <text evidence="2">The sequence shown here is derived from an EMBL/GenBank/DDBJ whole genome shotgun (WGS) entry which is preliminary data.</text>
</comment>
<evidence type="ECO:0000256" key="1">
    <source>
        <dbReference type="SAM" id="SignalP"/>
    </source>
</evidence>
<dbReference type="RefSeq" id="WP_196194247.1">
    <property type="nucleotide sequence ID" value="NZ_JADPRT010000005.1"/>
</dbReference>
<feature type="chain" id="PRO_5036701825" description="Secreted protein" evidence="1">
    <location>
        <begin position="28"/>
        <end position="143"/>
    </location>
</feature>
<dbReference type="InterPro" id="IPR036278">
    <property type="entry name" value="Sialidase_sf"/>
</dbReference>
<keyword evidence="3" id="KW-1185">Reference proteome</keyword>
<dbReference type="EMBL" id="JADPRT010000005">
    <property type="protein sequence ID" value="MBF9069071.1"/>
    <property type="molecule type" value="Genomic_DNA"/>
</dbReference>
<proteinExistence type="predicted"/>
<organism evidence="2 3">
    <name type="scientific">Streptacidiphilus fuscans</name>
    <dbReference type="NCBI Taxonomy" id="2789292"/>
    <lineage>
        <taxon>Bacteria</taxon>
        <taxon>Bacillati</taxon>
        <taxon>Actinomycetota</taxon>
        <taxon>Actinomycetes</taxon>
        <taxon>Kitasatosporales</taxon>
        <taxon>Streptomycetaceae</taxon>
        <taxon>Streptacidiphilus</taxon>
    </lineage>
</organism>
<evidence type="ECO:0008006" key="4">
    <source>
        <dbReference type="Google" id="ProtNLM"/>
    </source>
</evidence>
<reference evidence="2" key="1">
    <citation type="submission" date="2020-11" db="EMBL/GenBank/DDBJ databases">
        <title>Isolation and identification of active actinomycetes.</title>
        <authorList>
            <person name="Yu B."/>
        </authorList>
    </citation>
    <scope>NUCLEOTIDE SEQUENCE</scope>
    <source>
        <strain evidence="2">NEAU-YB345</strain>
    </source>
</reference>
<keyword evidence="1" id="KW-0732">Signal</keyword>
<dbReference type="Proteomes" id="UP000657385">
    <property type="component" value="Unassembled WGS sequence"/>
</dbReference>
<evidence type="ECO:0000313" key="3">
    <source>
        <dbReference type="Proteomes" id="UP000657385"/>
    </source>
</evidence>
<name>A0A931B2I3_9ACTN</name>
<protein>
    <recommendedName>
        <fullName evidence="4">Secreted protein</fullName>
    </recommendedName>
</protein>
<sequence length="143" mass="14913">MRNLAKAALVATLALGAVAGVSTDALADTTNQGTGWANVDQPTAAGDGFAAVYWTTSTKTAPASAFAVIDNAHSGYNLNGWLERSTDGGRTWYTVSGVDSVNYPNADVTIQTYNYYDGPGYLARACFQFTSWSGAAVHCTAAI</sequence>
<gene>
    <name evidence="2" type="ORF">I2501_13685</name>
</gene>
<dbReference type="AlphaFoldDB" id="A0A931B2I3"/>
<evidence type="ECO:0000313" key="2">
    <source>
        <dbReference type="EMBL" id="MBF9069071.1"/>
    </source>
</evidence>
<feature type="signal peptide" evidence="1">
    <location>
        <begin position="1"/>
        <end position="27"/>
    </location>
</feature>